<evidence type="ECO:0000313" key="1">
    <source>
        <dbReference type="EMBL" id="MDI7923399.1"/>
    </source>
</evidence>
<protein>
    <submittedName>
        <fullName evidence="1">Head-tail connector protein</fullName>
    </submittedName>
</protein>
<gene>
    <name evidence="1" type="ORF">MRS75_15050</name>
</gene>
<dbReference type="Proteomes" id="UP001161580">
    <property type="component" value="Unassembled WGS sequence"/>
</dbReference>
<reference evidence="1" key="1">
    <citation type="submission" date="2022-03" db="EMBL/GenBank/DDBJ databases">
        <title>Fererhizobium litorale gen. nov., sp. nov., isolated from sandy sediments of the Sea of Japan seashore.</title>
        <authorList>
            <person name="Romanenko L."/>
            <person name="Kurilenko V."/>
            <person name="Otstavnykh N."/>
            <person name="Svetashev V."/>
            <person name="Tekutyeva L."/>
            <person name="Isaeva M."/>
            <person name="Mikhailov V."/>
        </authorList>
    </citation>
    <scope>NUCLEOTIDE SEQUENCE</scope>
    <source>
        <strain evidence="1">KMM 9576</strain>
    </source>
</reference>
<name>A0AAE3U4V1_9HYPH</name>
<dbReference type="InterPro" id="IPR006450">
    <property type="entry name" value="Phage_HK97_gp6-like"/>
</dbReference>
<proteinExistence type="predicted"/>
<dbReference type="NCBIfam" id="TIGR01560">
    <property type="entry name" value="put_DNA_pack"/>
    <property type="match status" value="1"/>
</dbReference>
<dbReference type="CDD" id="cd08054">
    <property type="entry name" value="gp6"/>
    <property type="match status" value="1"/>
</dbReference>
<keyword evidence="2" id="KW-1185">Reference proteome</keyword>
<dbReference type="AlphaFoldDB" id="A0AAE3U4V1"/>
<dbReference type="RefSeq" id="WP_311794461.1">
    <property type="nucleotide sequence ID" value="NZ_JALDYZ010000008.1"/>
</dbReference>
<dbReference type="InterPro" id="IPR021146">
    <property type="entry name" value="Phage_gp6-like_head-tail"/>
</dbReference>
<sequence>MALLSLDDVKKHLRVLHDDEDAEIAIYQAAAENIVVQHLDRIVVAEGVELPADGEDGYDPYTMVITPAITAAILLTIGDLFENREADAKSNGEAMLPRYVRALIAPWRVWRMVDCETA</sequence>
<dbReference type="EMBL" id="JALDYZ010000008">
    <property type="protein sequence ID" value="MDI7923399.1"/>
    <property type="molecule type" value="Genomic_DNA"/>
</dbReference>
<comment type="caution">
    <text evidence="1">The sequence shown here is derived from an EMBL/GenBank/DDBJ whole genome shotgun (WGS) entry which is preliminary data.</text>
</comment>
<organism evidence="1 2">
    <name type="scientific">Ferirhizobium litorale</name>
    <dbReference type="NCBI Taxonomy" id="2927786"/>
    <lineage>
        <taxon>Bacteria</taxon>
        <taxon>Pseudomonadati</taxon>
        <taxon>Pseudomonadota</taxon>
        <taxon>Alphaproteobacteria</taxon>
        <taxon>Hyphomicrobiales</taxon>
        <taxon>Rhizobiaceae</taxon>
        <taxon>Ferirhizobium</taxon>
    </lineage>
</organism>
<accession>A0AAE3U4V1</accession>
<dbReference type="Pfam" id="PF05135">
    <property type="entry name" value="Phage_connect_1"/>
    <property type="match status" value="1"/>
</dbReference>
<evidence type="ECO:0000313" key="2">
    <source>
        <dbReference type="Proteomes" id="UP001161580"/>
    </source>
</evidence>
<dbReference type="Gene3D" id="1.10.3230.30">
    <property type="entry name" value="Phage gp6-like head-tail connector protein"/>
    <property type="match status" value="1"/>
</dbReference>